<dbReference type="SMART" id="SM00129">
    <property type="entry name" value="KISc"/>
    <property type="match status" value="1"/>
</dbReference>
<keyword evidence="6" id="KW-0493">Microtubule</keyword>
<sequence>MCLCHIIMTYDIKLEKLNHAYTIYKIPSLRIKLLSVPHSSIILYDYYFFSNMASAIKRTFSRAKSPQLPKAAPAIGSILNTPSPPSTISETPNQSVSNSNSPSPAPNQSSTRQNVKVVIRVRPSNAVEMTRGDTEVWEVDNDLRRVGLQTDYCERYKRQMTEYFFDEVFTGSDNKILFEKGVRDTIRSTMEGYNGTVFAYGQTSSGKTFVSFNLYYYNISIIRKYRTNSYPGVIPQAVDCVFDYIRECQEKEFLLRVSYMEIYNETVRDLLSPETEDLRIHEDKRRGVYVSPLKEVVVSTPRQVLKEIMKGEGNRHMGSTDWNERSSRSHTIFQMVIESTAKNSSPSASHRYHPTGPKMSGASVSLSVLNLIDLAGSEKATTSIDRRKEGAYINKSLLTLGTVISKLTENNSGGHIPFRDSKLTRILQNSLSGNARVSVICTISPSVINLEESQNTLKFAARVKKVVTKAHTNAVMDDKALLQKYRLEIEELKAKLESTNISNDKEKEAELSQMLAQEKARHEEQMMEAQLVRTALKERIDHLTKLILNNNSSFSGSPANALARKALVEPNGVDQTNNDLTNAQFGKQIADLRSELNSKNKIIEQLTAEKSNELQIKKELEIIIEQQQERIQSLENNGRGHSRSGSGRDFSNSPGYSDLSKTIKRQKDMINELQDEIKSKEKIIAKQNEMLHQAELSQLKSKSANRTNMENGTYNNQVDEITNSDDNRVG</sequence>
<dbReference type="PANTHER" id="PTHR47968:SF75">
    <property type="entry name" value="CENTROMERE-ASSOCIATED PROTEIN E"/>
    <property type="match status" value="1"/>
</dbReference>
<proteinExistence type="inferred from homology"/>
<dbReference type="InterPro" id="IPR036961">
    <property type="entry name" value="Kinesin_motor_dom_sf"/>
</dbReference>
<dbReference type="SUPFAM" id="SSF52540">
    <property type="entry name" value="P-loop containing nucleoside triphosphate hydrolases"/>
    <property type="match status" value="1"/>
</dbReference>
<feature type="compositionally biased region" description="Polar residues" evidence="8">
    <location>
        <begin position="695"/>
        <end position="721"/>
    </location>
</feature>
<keyword evidence="11" id="KW-1185">Reference proteome</keyword>
<dbReference type="GO" id="GO:0007018">
    <property type="term" value="P:microtubule-based movement"/>
    <property type="evidence" value="ECO:0007669"/>
    <property type="project" value="InterPro"/>
</dbReference>
<dbReference type="Proteomes" id="UP000247702">
    <property type="component" value="Unassembled WGS sequence"/>
</dbReference>
<evidence type="ECO:0000256" key="5">
    <source>
        <dbReference type="PROSITE-ProRule" id="PRU00283"/>
    </source>
</evidence>
<dbReference type="STRING" id="94130.A0A2Z6RV08"/>
<gene>
    <name evidence="10" type="ORF">RclHR1_06610024</name>
</gene>
<evidence type="ECO:0000313" key="10">
    <source>
        <dbReference type="EMBL" id="GBC06101.1"/>
    </source>
</evidence>
<evidence type="ECO:0000256" key="3">
    <source>
        <dbReference type="ARBA" id="ARBA00023054"/>
    </source>
</evidence>
<evidence type="ECO:0000256" key="4">
    <source>
        <dbReference type="ARBA" id="ARBA00023175"/>
    </source>
</evidence>
<evidence type="ECO:0000256" key="1">
    <source>
        <dbReference type="ARBA" id="ARBA00022741"/>
    </source>
</evidence>
<feature type="region of interest" description="Disordered" evidence="8">
    <location>
        <begin position="74"/>
        <end position="115"/>
    </location>
</feature>
<feature type="region of interest" description="Disordered" evidence="8">
    <location>
        <begin position="635"/>
        <end position="659"/>
    </location>
</feature>
<reference evidence="10 11" key="1">
    <citation type="submission" date="2017-11" db="EMBL/GenBank/DDBJ databases">
        <title>The genome of Rhizophagus clarus HR1 reveals common genetic basis of auxotrophy among arbuscular mycorrhizal fungi.</title>
        <authorList>
            <person name="Kobayashi Y."/>
        </authorList>
    </citation>
    <scope>NUCLEOTIDE SEQUENCE [LARGE SCALE GENOMIC DNA]</scope>
    <source>
        <strain evidence="10 11">HR1</strain>
    </source>
</reference>
<dbReference type="PRINTS" id="PR00380">
    <property type="entry name" value="KINESINHEAVY"/>
</dbReference>
<keyword evidence="4 5" id="KW-0505">Motor protein</keyword>
<protein>
    <recommendedName>
        <fullName evidence="6">Kinesin-like protein</fullName>
    </recommendedName>
</protein>
<keyword evidence="1 5" id="KW-0547">Nucleotide-binding</keyword>
<dbReference type="InterPro" id="IPR027417">
    <property type="entry name" value="P-loop_NTPase"/>
</dbReference>
<dbReference type="InterPro" id="IPR027640">
    <property type="entry name" value="Kinesin-like_fam"/>
</dbReference>
<comment type="similarity">
    <text evidence="5 6">Belongs to the TRAFAC class myosin-kinesin ATPase superfamily. Kinesin family.</text>
</comment>
<organism evidence="10 11">
    <name type="scientific">Rhizophagus clarus</name>
    <dbReference type="NCBI Taxonomy" id="94130"/>
    <lineage>
        <taxon>Eukaryota</taxon>
        <taxon>Fungi</taxon>
        <taxon>Fungi incertae sedis</taxon>
        <taxon>Mucoromycota</taxon>
        <taxon>Glomeromycotina</taxon>
        <taxon>Glomeromycetes</taxon>
        <taxon>Glomerales</taxon>
        <taxon>Glomeraceae</taxon>
        <taxon>Rhizophagus</taxon>
    </lineage>
</organism>
<dbReference type="AlphaFoldDB" id="A0A2Z6RV08"/>
<evidence type="ECO:0000256" key="6">
    <source>
        <dbReference type="RuleBase" id="RU000394"/>
    </source>
</evidence>
<dbReference type="GO" id="GO:0005524">
    <property type="term" value="F:ATP binding"/>
    <property type="evidence" value="ECO:0007669"/>
    <property type="project" value="UniProtKB-UniRule"/>
</dbReference>
<dbReference type="PROSITE" id="PS00411">
    <property type="entry name" value="KINESIN_MOTOR_1"/>
    <property type="match status" value="1"/>
</dbReference>
<accession>A0A2Z6RV08</accession>
<evidence type="ECO:0000256" key="8">
    <source>
        <dbReference type="SAM" id="MobiDB-lite"/>
    </source>
</evidence>
<feature type="binding site" evidence="5">
    <location>
        <begin position="201"/>
        <end position="208"/>
    </location>
    <ligand>
        <name>ATP</name>
        <dbReference type="ChEBI" id="CHEBI:30616"/>
    </ligand>
</feature>
<feature type="compositionally biased region" description="Low complexity" evidence="8">
    <location>
        <begin position="86"/>
        <end position="110"/>
    </location>
</feature>
<dbReference type="GO" id="GO:0003777">
    <property type="term" value="F:microtubule motor activity"/>
    <property type="evidence" value="ECO:0007669"/>
    <property type="project" value="InterPro"/>
</dbReference>
<dbReference type="InterPro" id="IPR001752">
    <property type="entry name" value="Kinesin_motor_dom"/>
</dbReference>
<dbReference type="Pfam" id="PF00225">
    <property type="entry name" value="Kinesin"/>
    <property type="match status" value="1"/>
</dbReference>
<dbReference type="EMBL" id="BEXD01004050">
    <property type="protein sequence ID" value="GBC06101.1"/>
    <property type="molecule type" value="Genomic_DNA"/>
</dbReference>
<dbReference type="GO" id="GO:0008017">
    <property type="term" value="F:microtubule binding"/>
    <property type="evidence" value="ECO:0007669"/>
    <property type="project" value="InterPro"/>
</dbReference>
<feature type="coiled-coil region" evidence="7">
    <location>
        <begin position="475"/>
        <end position="539"/>
    </location>
</feature>
<feature type="domain" description="Kinesin motor" evidence="9">
    <location>
        <begin position="114"/>
        <end position="466"/>
    </location>
</feature>
<evidence type="ECO:0000313" key="11">
    <source>
        <dbReference type="Proteomes" id="UP000247702"/>
    </source>
</evidence>
<feature type="region of interest" description="Disordered" evidence="8">
    <location>
        <begin position="695"/>
        <end position="730"/>
    </location>
</feature>
<evidence type="ECO:0000256" key="2">
    <source>
        <dbReference type="ARBA" id="ARBA00022840"/>
    </source>
</evidence>
<name>A0A2Z6RV08_9GLOM</name>
<comment type="caution">
    <text evidence="10">The sequence shown here is derived from an EMBL/GenBank/DDBJ whole genome shotgun (WGS) entry which is preliminary data.</text>
</comment>
<evidence type="ECO:0000256" key="7">
    <source>
        <dbReference type="SAM" id="Coils"/>
    </source>
</evidence>
<dbReference type="PANTHER" id="PTHR47968">
    <property type="entry name" value="CENTROMERE PROTEIN E"/>
    <property type="match status" value="1"/>
</dbReference>
<dbReference type="PROSITE" id="PS50067">
    <property type="entry name" value="KINESIN_MOTOR_2"/>
    <property type="match status" value="1"/>
</dbReference>
<keyword evidence="3 7" id="KW-0175">Coiled coil</keyword>
<dbReference type="GO" id="GO:0005874">
    <property type="term" value="C:microtubule"/>
    <property type="evidence" value="ECO:0007669"/>
    <property type="project" value="UniProtKB-KW"/>
</dbReference>
<evidence type="ECO:0000259" key="9">
    <source>
        <dbReference type="PROSITE" id="PS50067"/>
    </source>
</evidence>
<dbReference type="Gene3D" id="3.40.850.10">
    <property type="entry name" value="Kinesin motor domain"/>
    <property type="match status" value="1"/>
</dbReference>
<keyword evidence="2 5" id="KW-0067">ATP-binding</keyword>
<dbReference type="InterPro" id="IPR019821">
    <property type="entry name" value="Kinesin_motor_CS"/>
</dbReference>